<dbReference type="InterPro" id="IPR039248">
    <property type="entry name" value="Ptase_RsbX"/>
</dbReference>
<dbReference type="Proteomes" id="UP000035481">
    <property type="component" value="Unassembled WGS sequence"/>
</dbReference>
<name>A0A0G9HB28_9GAMM</name>
<dbReference type="AlphaFoldDB" id="A0A0G9HB28"/>
<dbReference type="Gene3D" id="3.30.565.10">
    <property type="entry name" value="Histidine kinase-like ATPase, C-terminal domain"/>
    <property type="match status" value="1"/>
</dbReference>
<dbReference type="InterPro" id="IPR036890">
    <property type="entry name" value="HATPase_C_sf"/>
</dbReference>
<feature type="domain" description="PPM-type phosphatase" evidence="1">
    <location>
        <begin position="143"/>
        <end position="333"/>
    </location>
</feature>
<dbReference type="Pfam" id="PF13581">
    <property type="entry name" value="HATPase_c_2"/>
    <property type="match status" value="1"/>
</dbReference>
<dbReference type="Gene3D" id="3.60.40.10">
    <property type="entry name" value="PPM-type phosphatase domain"/>
    <property type="match status" value="1"/>
</dbReference>
<sequence length="338" mass="35536">MELTLPGSLGAAIVIDEITQVGQARRCAQQLADEAGFDDADGGRVALVATELATNVIKHGGGGVIYLREIPGRRTRGVEIIAVDRGPGFSLANCLPDGFSTGGTQGIGLGAVVRQSQVMDVYADSRGSVVLARFYPRQQADEDLRFGVSQTALHGETLCGDGWALANKDTTWSFLMVDGLGHGEAASMAAAAAVQAFVAQPLGEPAALMVDLHQAMMGTRGGAVALARVDTAQGTLRFAGIGNIAASLITMESARGLASHPGIVGAQFRRAQAFDFGDIIGQLLIMHSDGLQSRWRMADYPGLLQRHPAVIAAVLHRDFSRGRDDATVMVIALERPHV</sequence>
<dbReference type="RefSeq" id="WP_211259121.1">
    <property type="nucleotide sequence ID" value="NZ_JPLA01000013.1"/>
</dbReference>
<reference evidence="2 3" key="1">
    <citation type="journal article" date="2015" name="Antonie Van Leeuwenhoek">
        <title>A phylogenomic and molecular marker based taxonomic framework for the order Xanthomonadales: proposal to transfer the families Algiphilaceae and Solimonadaceae to the order Nevskiales ord. nov. and to create a new family within the order Xanthomonadales, the family Rhodanobacteraceae fam. nov., containing the genus Rhodanobacter and its closest relatives.</title>
        <authorList>
            <person name="Naushad S."/>
            <person name="Adeolu M."/>
            <person name="Wong S."/>
            <person name="Sohail M."/>
            <person name="Schellhorn H.E."/>
            <person name="Gupta R.S."/>
        </authorList>
    </citation>
    <scope>NUCLEOTIDE SEQUENCE [LARGE SCALE GENOMIC DNA]</scope>
    <source>
        <strain evidence="2 3">DSM 16301</strain>
    </source>
</reference>
<evidence type="ECO:0000313" key="3">
    <source>
        <dbReference type="Proteomes" id="UP000035481"/>
    </source>
</evidence>
<dbReference type="InterPro" id="IPR001932">
    <property type="entry name" value="PPM-type_phosphatase-like_dom"/>
</dbReference>
<proteinExistence type="predicted"/>
<dbReference type="SMART" id="SM00331">
    <property type="entry name" value="PP2C_SIG"/>
    <property type="match status" value="1"/>
</dbReference>
<accession>A0A0G9HB28</accession>
<evidence type="ECO:0000313" key="2">
    <source>
        <dbReference type="EMBL" id="KLD64892.1"/>
    </source>
</evidence>
<dbReference type="InterPro" id="IPR003594">
    <property type="entry name" value="HATPase_dom"/>
</dbReference>
<dbReference type="PATRIC" id="fig|1440762.4.peg.461"/>
<dbReference type="PANTHER" id="PTHR35801">
    <property type="entry name" value="PHOSPHOSERINE PHOSPHATASE RSBX"/>
    <property type="match status" value="1"/>
</dbReference>
<comment type="caution">
    <text evidence="2">The sequence shown here is derived from an EMBL/GenBank/DDBJ whole genome shotgun (WGS) entry which is preliminary data.</text>
</comment>
<dbReference type="PANTHER" id="PTHR35801:SF1">
    <property type="entry name" value="PHOSPHOSERINE PHOSPHATASE RSBX"/>
    <property type="match status" value="1"/>
</dbReference>
<dbReference type="Pfam" id="PF07228">
    <property type="entry name" value="SpoIIE"/>
    <property type="match status" value="1"/>
</dbReference>
<dbReference type="STRING" id="1440762.Y882_05585"/>
<organism evidence="2 3">
    <name type="scientific">Dyella japonica DSM 16301</name>
    <dbReference type="NCBI Taxonomy" id="1440762"/>
    <lineage>
        <taxon>Bacteria</taxon>
        <taxon>Pseudomonadati</taxon>
        <taxon>Pseudomonadota</taxon>
        <taxon>Gammaproteobacteria</taxon>
        <taxon>Lysobacterales</taxon>
        <taxon>Rhodanobacteraceae</taxon>
        <taxon>Dyella</taxon>
    </lineage>
</organism>
<dbReference type="SUPFAM" id="SSF81606">
    <property type="entry name" value="PP2C-like"/>
    <property type="match status" value="1"/>
</dbReference>
<gene>
    <name evidence="2" type="ORF">Y882_05585</name>
</gene>
<dbReference type="SUPFAM" id="SSF55874">
    <property type="entry name" value="ATPase domain of HSP90 chaperone/DNA topoisomerase II/histidine kinase"/>
    <property type="match status" value="1"/>
</dbReference>
<protein>
    <submittedName>
        <fullName evidence="2">Transcriptional regulator</fullName>
    </submittedName>
</protein>
<dbReference type="EMBL" id="JPLA01000013">
    <property type="protein sequence ID" value="KLD64892.1"/>
    <property type="molecule type" value="Genomic_DNA"/>
</dbReference>
<dbReference type="InterPro" id="IPR036457">
    <property type="entry name" value="PPM-type-like_dom_sf"/>
</dbReference>
<evidence type="ECO:0000259" key="1">
    <source>
        <dbReference type="SMART" id="SM00331"/>
    </source>
</evidence>